<proteinExistence type="predicted"/>
<feature type="chain" id="PRO_5043765352" evidence="1">
    <location>
        <begin position="24"/>
        <end position="73"/>
    </location>
</feature>
<dbReference type="Proteomes" id="UP001180020">
    <property type="component" value="Unassembled WGS sequence"/>
</dbReference>
<keyword evidence="3" id="KW-1185">Reference proteome</keyword>
<name>A0AAV9DX88_ACOCL</name>
<protein>
    <submittedName>
        <fullName evidence="2">Uncharacterized protein</fullName>
    </submittedName>
</protein>
<evidence type="ECO:0000256" key="1">
    <source>
        <dbReference type="SAM" id="SignalP"/>
    </source>
</evidence>
<evidence type="ECO:0000313" key="2">
    <source>
        <dbReference type="EMBL" id="KAK1305937.1"/>
    </source>
</evidence>
<keyword evidence="1" id="KW-0732">Signal</keyword>
<comment type="caution">
    <text evidence="2">The sequence shown here is derived from an EMBL/GenBank/DDBJ whole genome shotgun (WGS) entry which is preliminary data.</text>
</comment>
<reference evidence="2" key="1">
    <citation type="journal article" date="2023" name="Nat. Commun.">
        <title>Diploid and tetraploid genomes of Acorus and the evolution of monocots.</title>
        <authorList>
            <person name="Ma L."/>
            <person name="Liu K.W."/>
            <person name="Li Z."/>
            <person name="Hsiao Y.Y."/>
            <person name="Qi Y."/>
            <person name="Fu T."/>
            <person name="Tang G.D."/>
            <person name="Zhang D."/>
            <person name="Sun W.H."/>
            <person name="Liu D.K."/>
            <person name="Li Y."/>
            <person name="Chen G.Z."/>
            <person name="Liu X.D."/>
            <person name="Liao X.Y."/>
            <person name="Jiang Y.T."/>
            <person name="Yu X."/>
            <person name="Hao Y."/>
            <person name="Huang J."/>
            <person name="Zhao X.W."/>
            <person name="Ke S."/>
            <person name="Chen Y.Y."/>
            <person name="Wu W.L."/>
            <person name="Hsu J.L."/>
            <person name="Lin Y.F."/>
            <person name="Huang M.D."/>
            <person name="Li C.Y."/>
            <person name="Huang L."/>
            <person name="Wang Z.W."/>
            <person name="Zhao X."/>
            <person name="Zhong W.Y."/>
            <person name="Peng D.H."/>
            <person name="Ahmad S."/>
            <person name="Lan S."/>
            <person name="Zhang J.S."/>
            <person name="Tsai W.C."/>
            <person name="Van de Peer Y."/>
            <person name="Liu Z.J."/>
        </authorList>
    </citation>
    <scope>NUCLEOTIDE SEQUENCE</scope>
    <source>
        <strain evidence="2">CP</strain>
    </source>
</reference>
<reference evidence="2" key="2">
    <citation type="submission" date="2023-06" db="EMBL/GenBank/DDBJ databases">
        <authorList>
            <person name="Ma L."/>
            <person name="Liu K.-W."/>
            <person name="Li Z."/>
            <person name="Hsiao Y.-Y."/>
            <person name="Qi Y."/>
            <person name="Fu T."/>
            <person name="Tang G."/>
            <person name="Zhang D."/>
            <person name="Sun W.-H."/>
            <person name="Liu D.-K."/>
            <person name="Li Y."/>
            <person name="Chen G.-Z."/>
            <person name="Liu X.-D."/>
            <person name="Liao X.-Y."/>
            <person name="Jiang Y.-T."/>
            <person name="Yu X."/>
            <person name="Hao Y."/>
            <person name="Huang J."/>
            <person name="Zhao X.-W."/>
            <person name="Ke S."/>
            <person name="Chen Y.-Y."/>
            <person name="Wu W.-L."/>
            <person name="Hsu J.-L."/>
            <person name="Lin Y.-F."/>
            <person name="Huang M.-D."/>
            <person name="Li C.-Y."/>
            <person name="Huang L."/>
            <person name="Wang Z.-W."/>
            <person name="Zhao X."/>
            <person name="Zhong W.-Y."/>
            <person name="Peng D.-H."/>
            <person name="Ahmad S."/>
            <person name="Lan S."/>
            <person name="Zhang J.-S."/>
            <person name="Tsai W.-C."/>
            <person name="Van De Peer Y."/>
            <person name="Liu Z.-J."/>
        </authorList>
    </citation>
    <scope>NUCLEOTIDE SEQUENCE</scope>
    <source>
        <strain evidence="2">CP</strain>
        <tissue evidence="2">Leaves</tissue>
    </source>
</reference>
<accession>A0AAV9DX88</accession>
<evidence type="ECO:0000313" key="3">
    <source>
        <dbReference type="Proteomes" id="UP001180020"/>
    </source>
</evidence>
<dbReference type="AlphaFoldDB" id="A0AAV9DX88"/>
<organism evidence="2 3">
    <name type="scientific">Acorus calamus</name>
    <name type="common">Sweet flag</name>
    <dbReference type="NCBI Taxonomy" id="4465"/>
    <lineage>
        <taxon>Eukaryota</taxon>
        <taxon>Viridiplantae</taxon>
        <taxon>Streptophyta</taxon>
        <taxon>Embryophyta</taxon>
        <taxon>Tracheophyta</taxon>
        <taxon>Spermatophyta</taxon>
        <taxon>Magnoliopsida</taxon>
        <taxon>Liliopsida</taxon>
        <taxon>Acoraceae</taxon>
        <taxon>Acorus</taxon>
    </lineage>
</organism>
<feature type="signal peptide" evidence="1">
    <location>
        <begin position="1"/>
        <end position="23"/>
    </location>
</feature>
<dbReference type="EMBL" id="JAUJYO010000010">
    <property type="protein sequence ID" value="KAK1305937.1"/>
    <property type="molecule type" value="Genomic_DNA"/>
</dbReference>
<sequence length="73" mass="7593">MEGMRLKTLVVLVLLAAQFFGYSEEGGQRRALMAPPSAGVPSGPSIPCDQSCWCPSCSNDVGAPAEASANLHN</sequence>
<gene>
    <name evidence="2" type="ORF">QJS10_CPA10g01482</name>
</gene>